<feature type="compositionally biased region" description="Acidic residues" evidence="11">
    <location>
        <begin position="113"/>
        <end position="131"/>
    </location>
</feature>
<dbReference type="GO" id="GO:0033281">
    <property type="term" value="C:TAT protein transport complex"/>
    <property type="evidence" value="ECO:0007669"/>
    <property type="project" value="UniProtKB-UniRule"/>
</dbReference>
<feature type="region of interest" description="Disordered" evidence="11">
    <location>
        <begin position="47"/>
        <end position="131"/>
    </location>
</feature>
<dbReference type="OrthoDB" id="9810561at2"/>
<dbReference type="Pfam" id="PF02416">
    <property type="entry name" value="TatA_B_E"/>
    <property type="match status" value="1"/>
</dbReference>
<dbReference type="NCBIfam" id="TIGR01410">
    <property type="entry name" value="tatB"/>
    <property type="match status" value="1"/>
</dbReference>
<evidence type="ECO:0000313" key="13">
    <source>
        <dbReference type="Proteomes" id="UP000324159"/>
    </source>
</evidence>
<keyword evidence="4 10" id="KW-0812">Transmembrane</keyword>
<reference evidence="12 13" key="1">
    <citation type="submission" date="2019-07" db="EMBL/GenBank/DDBJ databases">
        <title>Genomic Encyclopedia of Type Strains, Phase IV (KMG-IV): sequencing the most valuable type-strain genomes for metagenomic binning, comparative biology and taxonomic classification.</title>
        <authorList>
            <person name="Goeker M."/>
        </authorList>
    </citation>
    <scope>NUCLEOTIDE SEQUENCE [LARGE SCALE GENOMIC DNA]</scope>
    <source>
        <strain evidence="12 13">SS015</strain>
    </source>
</reference>
<sequence length="131" mass="13903">MFGIGFPELLLILAIALMVIGPRKLPDIARALGRAMAEFKRATDEFKQTLEEETRTREIREQILGGGSLKPPGSDPAEDFDPYAPATPPQAGETSGDTATGKGPASENGGDGREEDAEKEDSATGEESDRA</sequence>
<keyword evidence="5 10" id="KW-0653">Protein transport</keyword>
<keyword evidence="13" id="KW-1185">Reference proteome</keyword>
<dbReference type="InterPro" id="IPR018448">
    <property type="entry name" value="TatB"/>
</dbReference>
<dbReference type="InterPro" id="IPR006312">
    <property type="entry name" value="TatA/E"/>
</dbReference>
<comment type="function">
    <text evidence="10">Part of the twin-arginine translocation (Tat) system that transports large folded proteins containing a characteristic twin-arginine motif in their signal peptide across membranes. TatA could form the protein-conducting channel of the Tat system.</text>
</comment>
<dbReference type="PRINTS" id="PR01506">
    <property type="entry name" value="TATBPROTEIN"/>
</dbReference>
<protein>
    <recommendedName>
        <fullName evidence="10">Sec-independent protein translocase protein TatA</fullName>
    </recommendedName>
</protein>
<feature type="compositionally biased region" description="Basic and acidic residues" evidence="11">
    <location>
        <begin position="47"/>
        <end position="61"/>
    </location>
</feature>
<dbReference type="HAMAP" id="MF_00236">
    <property type="entry name" value="TatA_E"/>
    <property type="match status" value="1"/>
</dbReference>
<dbReference type="GO" id="GO:0008320">
    <property type="term" value="F:protein transmembrane transporter activity"/>
    <property type="evidence" value="ECO:0007669"/>
    <property type="project" value="UniProtKB-UniRule"/>
</dbReference>
<comment type="similarity">
    <text evidence="10">Belongs to the TatA/E family.</text>
</comment>
<evidence type="ECO:0000256" key="3">
    <source>
        <dbReference type="ARBA" id="ARBA00022475"/>
    </source>
</evidence>
<keyword evidence="6 10" id="KW-1133">Transmembrane helix</keyword>
<dbReference type="AlphaFoldDB" id="A0A5D3WIL3"/>
<keyword evidence="2 10" id="KW-0813">Transport</keyword>
<evidence type="ECO:0000256" key="1">
    <source>
        <dbReference type="ARBA" id="ARBA00004167"/>
    </source>
</evidence>
<dbReference type="PANTHER" id="PTHR33162">
    <property type="entry name" value="SEC-INDEPENDENT PROTEIN TRANSLOCASE PROTEIN TATA, CHLOROPLASTIC"/>
    <property type="match status" value="1"/>
</dbReference>
<evidence type="ECO:0000256" key="11">
    <source>
        <dbReference type="SAM" id="MobiDB-lite"/>
    </source>
</evidence>
<evidence type="ECO:0000256" key="2">
    <source>
        <dbReference type="ARBA" id="ARBA00022448"/>
    </source>
</evidence>
<keyword evidence="3 10" id="KW-1003">Cell membrane</keyword>
<evidence type="ECO:0000256" key="4">
    <source>
        <dbReference type="ARBA" id="ARBA00022692"/>
    </source>
</evidence>
<dbReference type="RefSeq" id="WP_148896285.1">
    <property type="nucleotide sequence ID" value="NZ_VNIB01000009.1"/>
</dbReference>
<dbReference type="InterPro" id="IPR003369">
    <property type="entry name" value="TatA/B/E"/>
</dbReference>
<evidence type="ECO:0000256" key="6">
    <source>
        <dbReference type="ARBA" id="ARBA00022989"/>
    </source>
</evidence>
<gene>
    <name evidence="10" type="primary">tatA</name>
    <name evidence="12" type="ORF">EDC39_10943</name>
</gene>
<evidence type="ECO:0000256" key="5">
    <source>
        <dbReference type="ARBA" id="ARBA00022927"/>
    </source>
</evidence>
<dbReference type="Gene3D" id="1.20.5.3310">
    <property type="match status" value="1"/>
</dbReference>
<evidence type="ECO:0000256" key="9">
    <source>
        <dbReference type="ARBA" id="ARBA00025340"/>
    </source>
</evidence>
<evidence type="ECO:0000313" key="12">
    <source>
        <dbReference type="EMBL" id="TYO97640.1"/>
    </source>
</evidence>
<keyword evidence="7 10" id="KW-0811">Translocation</keyword>
<accession>A0A5D3WIL3</accession>
<comment type="function">
    <text evidence="9">Part of the twin-arginine translocation (Tat) system that transports large folded proteins containing a characteristic twin-arginine motif in their signal peptide across the thylakoid membrane. Involved in delta pH-dependent protein transport required for chloroplast development, especially thylakoid membrane formation. TATC and TATB mediate precursor recognition, whereas TATA facilitates translocation.</text>
</comment>
<name>A0A5D3WIL3_9BACT</name>
<dbReference type="PANTHER" id="PTHR33162:SF1">
    <property type="entry name" value="SEC-INDEPENDENT PROTEIN TRANSLOCASE PROTEIN TATA, CHLOROPLASTIC"/>
    <property type="match status" value="1"/>
</dbReference>
<evidence type="ECO:0000256" key="8">
    <source>
        <dbReference type="ARBA" id="ARBA00023136"/>
    </source>
</evidence>
<evidence type="ECO:0000256" key="10">
    <source>
        <dbReference type="HAMAP-Rule" id="MF_00236"/>
    </source>
</evidence>
<dbReference type="GO" id="GO:0006886">
    <property type="term" value="P:intracellular protein transport"/>
    <property type="evidence" value="ECO:0007669"/>
    <property type="project" value="UniProtKB-ARBA"/>
</dbReference>
<dbReference type="EMBL" id="VNIB01000009">
    <property type="protein sequence ID" value="TYO97640.1"/>
    <property type="molecule type" value="Genomic_DNA"/>
</dbReference>
<organism evidence="12 13">
    <name type="scientific">Geothermobacter ehrlichii</name>
    <dbReference type="NCBI Taxonomy" id="213224"/>
    <lineage>
        <taxon>Bacteria</taxon>
        <taxon>Pseudomonadati</taxon>
        <taxon>Thermodesulfobacteriota</taxon>
        <taxon>Desulfuromonadia</taxon>
        <taxon>Desulfuromonadales</taxon>
        <taxon>Geothermobacteraceae</taxon>
        <taxon>Geothermobacter</taxon>
    </lineage>
</organism>
<comment type="subcellular location">
    <subcellularLocation>
        <location evidence="10">Cell membrane</location>
        <topology evidence="10">Single-pass membrane protein</topology>
    </subcellularLocation>
    <subcellularLocation>
        <location evidence="1">Membrane</location>
        <topology evidence="1">Single-pass membrane protein</topology>
    </subcellularLocation>
</comment>
<keyword evidence="8 10" id="KW-0472">Membrane</keyword>
<dbReference type="NCBIfam" id="NF011430">
    <property type="entry name" value="PRK14861.1"/>
    <property type="match status" value="1"/>
</dbReference>
<dbReference type="Proteomes" id="UP000324159">
    <property type="component" value="Unassembled WGS sequence"/>
</dbReference>
<proteinExistence type="inferred from homology"/>
<dbReference type="GO" id="GO:0043953">
    <property type="term" value="P:protein transport by the Tat complex"/>
    <property type="evidence" value="ECO:0007669"/>
    <property type="project" value="UniProtKB-UniRule"/>
</dbReference>
<comment type="subunit">
    <text evidence="10">Forms a complex with TatC.</text>
</comment>
<comment type="caution">
    <text evidence="12">The sequence shown here is derived from an EMBL/GenBank/DDBJ whole genome shotgun (WGS) entry which is preliminary data.</text>
</comment>
<evidence type="ECO:0000256" key="7">
    <source>
        <dbReference type="ARBA" id="ARBA00023010"/>
    </source>
</evidence>